<gene>
    <name evidence="5" type="ORF">E6W99_19670</name>
</gene>
<protein>
    <submittedName>
        <fullName evidence="5">LacI family transcriptional regulator</fullName>
    </submittedName>
</protein>
<evidence type="ECO:0000256" key="1">
    <source>
        <dbReference type="ARBA" id="ARBA00023015"/>
    </source>
</evidence>
<dbReference type="RefSeq" id="WP_136356975.1">
    <property type="nucleotide sequence ID" value="NZ_CP046266.1"/>
</dbReference>
<dbReference type="EMBL" id="SSNT01000016">
    <property type="protein sequence ID" value="THF77201.1"/>
    <property type="molecule type" value="Genomic_DNA"/>
</dbReference>
<accession>A0A4S4BQH8</accession>
<dbReference type="GO" id="GO:0000976">
    <property type="term" value="F:transcription cis-regulatory region binding"/>
    <property type="evidence" value="ECO:0007669"/>
    <property type="project" value="TreeGrafter"/>
</dbReference>
<keyword evidence="6" id="KW-1185">Reference proteome</keyword>
<evidence type="ECO:0000313" key="5">
    <source>
        <dbReference type="EMBL" id="THF77201.1"/>
    </source>
</evidence>
<dbReference type="GO" id="GO:0003700">
    <property type="term" value="F:DNA-binding transcription factor activity"/>
    <property type="evidence" value="ECO:0007669"/>
    <property type="project" value="TreeGrafter"/>
</dbReference>
<dbReference type="OrthoDB" id="9796186at2"/>
<keyword evidence="1" id="KW-0805">Transcription regulation</keyword>
<keyword evidence="2" id="KW-0238">DNA-binding</keyword>
<proteinExistence type="predicted"/>
<dbReference type="InterPro" id="IPR028082">
    <property type="entry name" value="Peripla_BP_I"/>
</dbReference>
<dbReference type="Gene3D" id="3.40.50.2300">
    <property type="match status" value="1"/>
</dbReference>
<dbReference type="SUPFAM" id="SSF53822">
    <property type="entry name" value="Periplasmic binding protein-like I"/>
    <property type="match status" value="1"/>
</dbReference>
<dbReference type="PANTHER" id="PTHR30146">
    <property type="entry name" value="LACI-RELATED TRANSCRIPTIONAL REPRESSOR"/>
    <property type="match status" value="1"/>
</dbReference>
<evidence type="ECO:0000256" key="3">
    <source>
        <dbReference type="ARBA" id="ARBA00023163"/>
    </source>
</evidence>
<dbReference type="AlphaFoldDB" id="A0A4S4BQH8"/>
<evidence type="ECO:0000259" key="4">
    <source>
        <dbReference type="Pfam" id="PF13377"/>
    </source>
</evidence>
<evidence type="ECO:0000313" key="6">
    <source>
        <dbReference type="Proteomes" id="UP000310334"/>
    </source>
</evidence>
<sequence>MATKHLIQNGHSNILLLTVYPTLSIYKKFEDLSSKGYKQALKEENIPFNELNIMYVPYQTNLNNMISQKIDQIQPTGIIAGTNTIGIDVLKVCKERKILIPNDISFIMFDDVNWAPLHDLTVVSQPTKEVA</sequence>
<dbReference type="Pfam" id="PF13377">
    <property type="entry name" value="Peripla_BP_3"/>
    <property type="match status" value="1"/>
</dbReference>
<dbReference type="PANTHER" id="PTHR30146:SF109">
    <property type="entry name" value="HTH-TYPE TRANSCRIPTIONAL REGULATOR GALS"/>
    <property type="match status" value="1"/>
</dbReference>
<keyword evidence="3" id="KW-0804">Transcription</keyword>
<name>A0A4S4BQH8_9BACI</name>
<dbReference type="InterPro" id="IPR046335">
    <property type="entry name" value="LacI/GalR-like_sensor"/>
</dbReference>
<feature type="domain" description="Transcriptional regulator LacI/GalR-like sensor" evidence="4">
    <location>
        <begin position="4"/>
        <end position="131"/>
    </location>
</feature>
<organism evidence="5 6">
    <name type="scientific">Metabacillus sediminilitoris</name>
    <dbReference type="NCBI Taxonomy" id="2567941"/>
    <lineage>
        <taxon>Bacteria</taxon>
        <taxon>Bacillati</taxon>
        <taxon>Bacillota</taxon>
        <taxon>Bacilli</taxon>
        <taxon>Bacillales</taxon>
        <taxon>Bacillaceae</taxon>
        <taxon>Metabacillus</taxon>
    </lineage>
</organism>
<comment type="caution">
    <text evidence="5">The sequence shown here is derived from an EMBL/GenBank/DDBJ whole genome shotgun (WGS) entry which is preliminary data.</text>
</comment>
<evidence type="ECO:0000256" key="2">
    <source>
        <dbReference type="ARBA" id="ARBA00023125"/>
    </source>
</evidence>
<dbReference type="Proteomes" id="UP000310334">
    <property type="component" value="Unassembled WGS sequence"/>
</dbReference>
<reference evidence="5 6" key="1">
    <citation type="submission" date="2019-04" db="EMBL/GenBank/DDBJ databases">
        <title>Bacillus sediminilitoris sp. nov., isolated from a tidal flat sediment on the East China Sea.</title>
        <authorList>
            <person name="Wei Y."/>
            <person name="Mao H."/>
            <person name="Fang J."/>
        </authorList>
    </citation>
    <scope>NUCLEOTIDE SEQUENCE [LARGE SCALE GENOMIC DNA]</scope>
    <source>
        <strain evidence="5 6">DSL-17</strain>
    </source>
</reference>